<dbReference type="EMBL" id="JBFCZG010000001">
    <property type="protein sequence ID" value="KAL3426761.1"/>
    <property type="molecule type" value="Genomic_DNA"/>
</dbReference>
<name>A0ABR4PU29_9HELO</name>
<feature type="signal peptide" evidence="3">
    <location>
        <begin position="1"/>
        <end position="25"/>
    </location>
</feature>
<gene>
    <name evidence="4" type="ORF">PVAG01_00270</name>
</gene>
<evidence type="ECO:0000256" key="3">
    <source>
        <dbReference type="SAM" id="SignalP"/>
    </source>
</evidence>
<feature type="compositionally biased region" description="Polar residues" evidence="1">
    <location>
        <begin position="109"/>
        <end position="118"/>
    </location>
</feature>
<keyword evidence="2" id="KW-0472">Membrane</keyword>
<proteinExistence type="predicted"/>
<organism evidence="4 5">
    <name type="scientific">Phlyctema vagabunda</name>
    <dbReference type="NCBI Taxonomy" id="108571"/>
    <lineage>
        <taxon>Eukaryota</taxon>
        <taxon>Fungi</taxon>
        <taxon>Dikarya</taxon>
        <taxon>Ascomycota</taxon>
        <taxon>Pezizomycotina</taxon>
        <taxon>Leotiomycetes</taxon>
        <taxon>Helotiales</taxon>
        <taxon>Dermateaceae</taxon>
        <taxon>Phlyctema</taxon>
    </lineage>
</organism>
<keyword evidence="2" id="KW-0812">Transmembrane</keyword>
<evidence type="ECO:0000256" key="2">
    <source>
        <dbReference type="SAM" id="Phobius"/>
    </source>
</evidence>
<comment type="caution">
    <text evidence="4">The sequence shown here is derived from an EMBL/GenBank/DDBJ whole genome shotgun (WGS) entry which is preliminary data.</text>
</comment>
<evidence type="ECO:0000256" key="1">
    <source>
        <dbReference type="SAM" id="MobiDB-lite"/>
    </source>
</evidence>
<protein>
    <submittedName>
        <fullName evidence="4">Uncharacterized protein</fullName>
    </submittedName>
</protein>
<evidence type="ECO:0000313" key="5">
    <source>
        <dbReference type="Proteomes" id="UP001629113"/>
    </source>
</evidence>
<reference evidence="4 5" key="1">
    <citation type="submission" date="2024-06" db="EMBL/GenBank/DDBJ databases">
        <title>Complete genome of Phlyctema vagabunda strain 19-DSS-EL-015.</title>
        <authorList>
            <person name="Fiorenzani C."/>
        </authorList>
    </citation>
    <scope>NUCLEOTIDE SEQUENCE [LARGE SCALE GENOMIC DNA]</scope>
    <source>
        <strain evidence="4 5">19-DSS-EL-015</strain>
    </source>
</reference>
<keyword evidence="3" id="KW-0732">Signal</keyword>
<feature type="chain" id="PRO_5045796818" evidence="3">
    <location>
        <begin position="26"/>
        <end position="178"/>
    </location>
</feature>
<accession>A0ABR4PU29</accession>
<feature type="transmembrane region" description="Helical" evidence="2">
    <location>
        <begin position="74"/>
        <end position="96"/>
    </location>
</feature>
<keyword evidence="2" id="KW-1133">Transmembrane helix</keyword>
<keyword evidence="5" id="KW-1185">Reference proteome</keyword>
<dbReference type="Proteomes" id="UP001629113">
    <property type="component" value="Unassembled WGS sequence"/>
</dbReference>
<sequence length="178" mass="18855">MLLANFAPQLFLCLAGSFATSTASSTDPAIQSSSGALPSTFITSISITPTSIPSATPSIKSGFQPENLSKGVQIGFLVGVLLFGIAGIIAAFIVFAKAEAPRIDPETVQVQRYHSTAEGNEEERDGTTNRQDLSWLHNPYVVVLSALPTSHNTAYQAPVPFGMAFSAQALTSNHPMYH</sequence>
<evidence type="ECO:0000313" key="4">
    <source>
        <dbReference type="EMBL" id="KAL3426761.1"/>
    </source>
</evidence>
<feature type="region of interest" description="Disordered" evidence="1">
    <location>
        <begin position="109"/>
        <end position="128"/>
    </location>
</feature>